<proteinExistence type="predicted"/>
<evidence type="ECO:0000256" key="6">
    <source>
        <dbReference type="SAM" id="Phobius"/>
    </source>
</evidence>
<evidence type="ECO:0000313" key="9">
    <source>
        <dbReference type="Proteomes" id="UP001314796"/>
    </source>
</evidence>
<feature type="transmembrane region" description="Helical" evidence="6">
    <location>
        <begin position="136"/>
        <end position="154"/>
    </location>
</feature>
<dbReference type="PANTHER" id="PTHR10010:SF46">
    <property type="entry name" value="SODIUM-DEPENDENT PHOSPHATE TRANSPORT PROTEIN 2B"/>
    <property type="match status" value="1"/>
</dbReference>
<sequence>MEPMEIIFTLLGGLGLFLYGMNVMSTGLQKAAGDKLKSIISLLTNNRVMGVIVGAIVTAIVQSSSATTVMVVGFVNAGMMKLTQAVGVIMGANIGTTITAQIITFKLTEYAPIIVGIAVGIWLFTENRKLKQIAEAFIGFGILFIGMDFMGDALKPLKGSPVFRDLLISFGEHQSLGILAGFAITVAVQSSSASTGILLALAIEGLIPIEAGLPILFGINIGTTITAVLSSIGANRTAKRAAAIHVMFNLAGTLLFIFLLQKPLFDIIGRLSPGDIPRQIANAHTIFNVTSTLIFLPFAGIFVKLSKKIIPGDEEISQGIKYIDDRILETPSIALGSAIKETLHMGNVAKDSLENALAGFFDEKQKNVDECFRKEKIVNDLERDLASFLVKLSNTNISNKNRETVDGLINTINDIERVGDHAENIAELAQYKIDNKLPFSEKAIGELKEMVEIVMKSYTTALTAMSNLDGSLAMKVVELEGKVDLMEKSLRASHIGRLSSQQCQTSSGIIFLDLISNLERISDHSSNIAMAVMDELKKKA</sequence>
<feature type="transmembrane region" description="Helical" evidence="6">
    <location>
        <begin position="215"/>
        <end position="234"/>
    </location>
</feature>
<feature type="transmembrane region" description="Helical" evidence="6">
    <location>
        <begin position="48"/>
        <end position="76"/>
    </location>
</feature>
<dbReference type="EMBL" id="JAFBEE010000010">
    <property type="protein sequence ID" value="MBM7615258.1"/>
    <property type="molecule type" value="Genomic_DNA"/>
</dbReference>
<dbReference type="NCBIfam" id="TIGR00704">
    <property type="entry name" value="NaPi_cotrn_rel"/>
    <property type="match status" value="1"/>
</dbReference>
<feature type="transmembrane region" description="Helical" evidence="6">
    <location>
        <begin position="241"/>
        <end position="260"/>
    </location>
</feature>
<dbReference type="SUPFAM" id="SSF109755">
    <property type="entry name" value="PhoU-like"/>
    <property type="match status" value="1"/>
</dbReference>
<keyword evidence="2" id="KW-1003">Cell membrane</keyword>
<feature type="domain" description="PhoU" evidence="7">
    <location>
        <begin position="343"/>
        <end position="428"/>
    </location>
</feature>
<keyword evidence="9" id="KW-1185">Reference proteome</keyword>
<organism evidence="8 9">
    <name type="scientific">Alkaliphilus hydrothermalis</name>
    <dbReference type="NCBI Taxonomy" id="1482730"/>
    <lineage>
        <taxon>Bacteria</taxon>
        <taxon>Bacillati</taxon>
        <taxon>Bacillota</taxon>
        <taxon>Clostridia</taxon>
        <taxon>Peptostreptococcales</taxon>
        <taxon>Natronincolaceae</taxon>
        <taxon>Alkaliphilus</taxon>
    </lineage>
</organism>
<evidence type="ECO:0000256" key="4">
    <source>
        <dbReference type="ARBA" id="ARBA00022989"/>
    </source>
</evidence>
<dbReference type="Proteomes" id="UP001314796">
    <property type="component" value="Unassembled WGS sequence"/>
</dbReference>
<dbReference type="Pfam" id="PF01895">
    <property type="entry name" value="PhoU"/>
    <property type="match status" value="2"/>
</dbReference>
<dbReference type="Pfam" id="PF02690">
    <property type="entry name" value="Na_Pi_cotrans"/>
    <property type="match status" value="1"/>
</dbReference>
<evidence type="ECO:0000256" key="2">
    <source>
        <dbReference type="ARBA" id="ARBA00022475"/>
    </source>
</evidence>
<dbReference type="NCBIfam" id="NF037997">
    <property type="entry name" value="Na_Pi_symport"/>
    <property type="match status" value="1"/>
</dbReference>
<protein>
    <submittedName>
        <fullName evidence="8">Phosphate:Na+ symporter</fullName>
    </submittedName>
</protein>
<keyword evidence="5 6" id="KW-0472">Membrane</keyword>
<name>A0ABS2NQN2_9FIRM</name>
<reference evidence="8 9" key="1">
    <citation type="submission" date="2021-01" db="EMBL/GenBank/DDBJ databases">
        <title>Genomic Encyclopedia of Type Strains, Phase IV (KMG-IV): sequencing the most valuable type-strain genomes for metagenomic binning, comparative biology and taxonomic classification.</title>
        <authorList>
            <person name="Goeker M."/>
        </authorList>
    </citation>
    <scope>NUCLEOTIDE SEQUENCE [LARGE SCALE GENOMIC DNA]</scope>
    <source>
        <strain evidence="8 9">DSM 25890</strain>
    </source>
</reference>
<dbReference type="InterPro" id="IPR038078">
    <property type="entry name" value="PhoU-like_sf"/>
</dbReference>
<gene>
    <name evidence="8" type="ORF">JOC73_001820</name>
</gene>
<evidence type="ECO:0000259" key="7">
    <source>
        <dbReference type="Pfam" id="PF01895"/>
    </source>
</evidence>
<dbReference type="InterPro" id="IPR004633">
    <property type="entry name" value="NaPi_cotrn-rel/YqeW-like"/>
</dbReference>
<keyword evidence="4 6" id="KW-1133">Transmembrane helix</keyword>
<feature type="transmembrane region" description="Helical" evidence="6">
    <location>
        <begin position="6"/>
        <end position="28"/>
    </location>
</feature>
<comment type="caution">
    <text evidence="8">The sequence shown here is derived from an EMBL/GenBank/DDBJ whole genome shotgun (WGS) entry which is preliminary data.</text>
</comment>
<evidence type="ECO:0000313" key="8">
    <source>
        <dbReference type="EMBL" id="MBM7615258.1"/>
    </source>
</evidence>
<dbReference type="InterPro" id="IPR026022">
    <property type="entry name" value="PhoU_dom"/>
</dbReference>
<feature type="domain" description="PhoU" evidence="7">
    <location>
        <begin position="447"/>
        <end position="531"/>
    </location>
</feature>
<keyword evidence="3 6" id="KW-0812">Transmembrane</keyword>
<evidence type="ECO:0000256" key="3">
    <source>
        <dbReference type="ARBA" id="ARBA00022692"/>
    </source>
</evidence>
<feature type="transmembrane region" description="Helical" evidence="6">
    <location>
        <begin position="82"/>
        <end position="100"/>
    </location>
</feature>
<feature type="transmembrane region" description="Helical" evidence="6">
    <location>
        <begin position="107"/>
        <end position="124"/>
    </location>
</feature>
<accession>A0ABS2NQN2</accession>
<dbReference type="Gene3D" id="1.20.58.220">
    <property type="entry name" value="Phosphate transport system protein phou homolog 2, domain 2"/>
    <property type="match status" value="1"/>
</dbReference>
<evidence type="ECO:0000256" key="1">
    <source>
        <dbReference type="ARBA" id="ARBA00004651"/>
    </source>
</evidence>
<dbReference type="InterPro" id="IPR003841">
    <property type="entry name" value="Na/Pi_transpt"/>
</dbReference>
<feature type="transmembrane region" description="Helical" evidence="6">
    <location>
        <begin position="280"/>
        <end position="303"/>
    </location>
</feature>
<dbReference type="PANTHER" id="PTHR10010">
    <property type="entry name" value="SOLUTE CARRIER FAMILY 34 SODIUM PHOSPHATE , MEMBER 2-RELATED"/>
    <property type="match status" value="1"/>
</dbReference>
<comment type="subcellular location">
    <subcellularLocation>
        <location evidence="1">Cell membrane</location>
        <topology evidence="1">Multi-pass membrane protein</topology>
    </subcellularLocation>
</comment>
<evidence type="ECO:0000256" key="5">
    <source>
        <dbReference type="ARBA" id="ARBA00023136"/>
    </source>
</evidence>